<gene>
    <name evidence="2" type="ORF">Q8852_03070</name>
</gene>
<evidence type="ECO:0000256" key="1">
    <source>
        <dbReference type="SAM" id="Coils"/>
    </source>
</evidence>
<reference evidence="2" key="1">
    <citation type="submission" date="2023-08" db="EMBL/GenBank/DDBJ databases">
        <title>Complete genome sequence of Mycoplasma seminis 2200.</title>
        <authorList>
            <person name="Spergser J."/>
        </authorList>
    </citation>
    <scope>NUCLEOTIDE SEQUENCE [LARGE SCALE GENOMIC DNA]</scope>
    <source>
        <strain evidence="2">2200</strain>
    </source>
</reference>
<proteinExistence type="predicted"/>
<sequence length="214" mass="24192">MKKITYKNKVDVEKTTWADETQIIRAQDMNELKTAINTNADELTTLLNQKNALQSEIASLKSQISTLNSELSTLKGKIPTSTSSSLKKPVSIKKTGKAPSYNNEVNIYYLTPSPNDLVIGINITVKFKTGDYKTVNFVPNENDERYRFSVVSNKDNYPWIWYFEARPNNNSISNNGWRDLYVKFLGGHSVYNAGWDTSNSTISEIIVTTMFIPA</sequence>
<organism evidence="2 3">
    <name type="scientific">Mycoplasma seminis</name>
    <dbReference type="NCBI Taxonomy" id="512749"/>
    <lineage>
        <taxon>Bacteria</taxon>
        <taxon>Bacillati</taxon>
        <taxon>Mycoplasmatota</taxon>
        <taxon>Mollicutes</taxon>
        <taxon>Mycoplasmataceae</taxon>
        <taxon>Mycoplasma</taxon>
    </lineage>
</organism>
<name>A0ABY9H9M0_9MOLU</name>
<protein>
    <submittedName>
        <fullName evidence="2">Uncharacterized protein</fullName>
    </submittedName>
</protein>
<keyword evidence="1" id="KW-0175">Coiled coil</keyword>
<evidence type="ECO:0000313" key="2">
    <source>
        <dbReference type="EMBL" id="WLP85279.1"/>
    </source>
</evidence>
<evidence type="ECO:0000313" key="3">
    <source>
        <dbReference type="Proteomes" id="UP001237011"/>
    </source>
</evidence>
<dbReference type="Proteomes" id="UP001237011">
    <property type="component" value="Chromosome"/>
</dbReference>
<dbReference type="Gene3D" id="1.20.5.340">
    <property type="match status" value="1"/>
</dbReference>
<feature type="coiled-coil region" evidence="1">
    <location>
        <begin position="43"/>
        <end position="77"/>
    </location>
</feature>
<keyword evidence="3" id="KW-1185">Reference proteome</keyword>
<dbReference type="EMBL" id="CP132191">
    <property type="protein sequence ID" value="WLP85279.1"/>
    <property type="molecule type" value="Genomic_DNA"/>
</dbReference>
<dbReference type="RefSeq" id="WP_305937715.1">
    <property type="nucleotide sequence ID" value="NZ_CP132191.1"/>
</dbReference>
<accession>A0ABY9H9M0</accession>